<accession>A0A9P6UQW8</accession>
<organism evidence="4 5">
    <name type="scientific">Linnemannia gamsii</name>
    <dbReference type="NCBI Taxonomy" id="64522"/>
    <lineage>
        <taxon>Eukaryota</taxon>
        <taxon>Fungi</taxon>
        <taxon>Fungi incertae sedis</taxon>
        <taxon>Mucoromycota</taxon>
        <taxon>Mortierellomycotina</taxon>
        <taxon>Mortierellomycetes</taxon>
        <taxon>Mortierellales</taxon>
        <taxon>Mortierellaceae</taxon>
        <taxon>Linnemannia</taxon>
    </lineage>
</organism>
<evidence type="ECO:0000256" key="3">
    <source>
        <dbReference type="SAM" id="MobiDB-lite"/>
    </source>
</evidence>
<evidence type="ECO:0000256" key="1">
    <source>
        <dbReference type="ARBA" id="ARBA00022441"/>
    </source>
</evidence>
<dbReference type="Pfam" id="PF24681">
    <property type="entry name" value="Kelch_KLHDC2_KLHL20_DRC7"/>
    <property type="match status" value="1"/>
</dbReference>
<reference evidence="4" key="1">
    <citation type="journal article" date="2020" name="Fungal Divers.">
        <title>Resolving the Mortierellaceae phylogeny through synthesis of multi-gene phylogenetics and phylogenomics.</title>
        <authorList>
            <person name="Vandepol N."/>
            <person name="Liber J."/>
            <person name="Desiro A."/>
            <person name="Na H."/>
            <person name="Kennedy M."/>
            <person name="Barry K."/>
            <person name="Grigoriev I.V."/>
            <person name="Miller A.N."/>
            <person name="O'Donnell K."/>
            <person name="Stajich J.E."/>
            <person name="Bonito G."/>
        </authorList>
    </citation>
    <scope>NUCLEOTIDE SEQUENCE</scope>
    <source>
        <strain evidence="4">NVP60</strain>
    </source>
</reference>
<feature type="region of interest" description="Disordered" evidence="3">
    <location>
        <begin position="476"/>
        <end position="506"/>
    </location>
</feature>
<dbReference type="Gene3D" id="2.120.10.80">
    <property type="entry name" value="Kelch-type beta propeller"/>
    <property type="match status" value="2"/>
</dbReference>
<dbReference type="SUPFAM" id="SSF117281">
    <property type="entry name" value="Kelch motif"/>
    <property type="match status" value="1"/>
</dbReference>
<feature type="compositionally biased region" description="Polar residues" evidence="3">
    <location>
        <begin position="520"/>
        <end position="531"/>
    </location>
</feature>
<feature type="region of interest" description="Disordered" evidence="3">
    <location>
        <begin position="342"/>
        <end position="362"/>
    </location>
</feature>
<dbReference type="EMBL" id="JAAAIN010000275">
    <property type="protein sequence ID" value="KAG0316905.1"/>
    <property type="molecule type" value="Genomic_DNA"/>
</dbReference>
<feature type="compositionally biased region" description="Polar residues" evidence="3">
    <location>
        <begin position="483"/>
        <end position="497"/>
    </location>
</feature>
<evidence type="ECO:0000313" key="5">
    <source>
        <dbReference type="Proteomes" id="UP000823405"/>
    </source>
</evidence>
<keyword evidence="2" id="KW-0677">Repeat</keyword>
<feature type="region of interest" description="Disordered" evidence="3">
    <location>
        <begin position="682"/>
        <end position="711"/>
    </location>
</feature>
<dbReference type="AlphaFoldDB" id="A0A9P6UQW8"/>
<proteinExistence type="predicted"/>
<feature type="compositionally biased region" description="Low complexity" evidence="3">
    <location>
        <begin position="685"/>
        <end position="700"/>
    </location>
</feature>
<evidence type="ECO:0000313" key="4">
    <source>
        <dbReference type="EMBL" id="KAG0316905.1"/>
    </source>
</evidence>
<dbReference type="InterPro" id="IPR015915">
    <property type="entry name" value="Kelch-typ_b-propeller"/>
</dbReference>
<comment type="caution">
    <text evidence="4">The sequence shown here is derived from an EMBL/GenBank/DDBJ whole genome shotgun (WGS) entry which is preliminary data.</text>
</comment>
<feature type="region of interest" description="Disordered" evidence="3">
    <location>
        <begin position="520"/>
        <end position="569"/>
    </location>
</feature>
<feature type="compositionally biased region" description="Polar residues" evidence="3">
    <location>
        <begin position="548"/>
        <end position="562"/>
    </location>
</feature>
<name>A0A9P6UQW8_9FUNG</name>
<dbReference type="PANTHER" id="PTHR46093">
    <property type="entry name" value="ACYL-COA-BINDING DOMAIN-CONTAINING PROTEIN 5"/>
    <property type="match status" value="1"/>
</dbReference>
<dbReference type="OrthoDB" id="10251809at2759"/>
<gene>
    <name evidence="4" type="ORF">BGZ97_006187</name>
</gene>
<evidence type="ECO:0008006" key="6">
    <source>
        <dbReference type="Google" id="ProtNLM"/>
    </source>
</evidence>
<keyword evidence="1" id="KW-0880">Kelch repeat</keyword>
<keyword evidence="5" id="KW-1185">Reference proteome</keyword>
<evidence type="ECO:0000256" key="2">
    <source>
        <dbReference type="ARBA" id="ARBA00022737"/>
    </source>
</evidence>
<sequence length="745" mass="79357">MIQAAPSKDGQHFVIGGNRDNLGPLSHMYSIENRNWTAAPLINSVGYKRGNVGMALDKVTGLVYIFGGFQDSSFSNELAVLNTSSRDASKMSWTLATNDTSMVALYDPFVLFLPTWNKTLVFGGCDEYNATSTYVSHCYPLNSGYLLSNGQTKTQLSIESQALNNAPPARYQSCRVVLPDGNIFIQGGKDKIQGNLNDNFFAEAYILNVTSWTWKNVTIDGPYIERARAGHTCQMGVNGQIVIVGGYFMKNSNYSYVEPYMAVIDTATWKWKTSYTGGPLNCTWPAFCLPPEDGSNNSDDDHSSGLSAGAKGGIGAGVALAILAAGVAGFIFWKRRRSSSSALKPHAQNSDSSLSRTAEGHDALEKNEASLNRATNAPRGPAYVATSQPTVQAVYTPLPPPHAIVEAPEQASPTMTTLPLYPGYNSDNIVSMASPAVSKKRSLFGLGGSNNNGVGGDGSSHAGGAGSDAALAAALLQAEDEVSSSSRNPGNRKGTFSDQKDPIPFQHMPVNHIRIPSAKMNQQKPQLDSYGSSSTSSSTSLNCRPPTIHTSASNTINPTAVTSRYPAGPQSLVPEEEAKIERFSPGVPVRTVTAQDLNQDGHYPPLTPTRGYGSSSILIGSSGPETPTALVMSPLHHSTLMAYPDIIAMGSQPLPGHPAAIEGGTRESVYFGQPANINTSGFALANSDSTNDNNAAGNGSPQTPSYRNLQMRKDLNDIAREIEIQTLQEPPKGPHALVYPSSRRP</sequence>
<dbReference type="Proteomes" id="UP000823405">
    <property type="component" value="Unassembled WGS sequence"/>
</dbReference>
<feature type="compositionally biased region" description="Polar residues" evidence="3">
    <location>
        <begin position="342"/>
        <end position="356"/>
    </location>
</feature>
<dbReference type="PANTHER" id="PTHR46093:SF18">
    <property type="entry name" value="FIBRONECTIN TYPE-III DOMAIN-CONTAINING PROTEIN"/>
    <property type="match status" value="1"/>
</dbReference>
<protein>
    <recommendedName>
        <fullName evidence="6">Galactose oxidase</fullName>
    </recommendedName>
</protein>
<feature type="region of interest" description="Disordered" evidence="3">
    <location>
        <begin position="723"/>
        <end position="745"/>
    </location>
</feature>